<name>A0A9X2UJM1_9BACT</name>
<accession>A0A9X2UJM1</accession>
<dbReference type="Gene3D" id="3.40.50.620">
    <property type="entry name" value="HUPs"/>
    <property type="match status" value="1"/>
</dbReference>
<dbReference type="EMBL" id="JANUBF010000005">
    <property type="protein sequence ID" value="MCS4035897.1"/>
    <property type="molecule type" value="Genomic_DNA"/>
</dbReference>
<evidence type="ECO:0000259" key="2">
    <source>
        <dbReference type="Pfam" id="PF00582"/>
    </source>
</evidence>
<dbReference type="Pfam" id="PF00582">
    <property type="entry name" value="Usp"/>
    <property type="match status" value="1"/>
</dbReference>
<dbReference type="InterPro" id="IPR014729">
    <property type="entry name" value="Rossmann-like_a/b/a_fold"/>
</dbReference>
<gene>
    <name evidence="3" type="ORF">GGQ01_000948</name>
</gene>
<protein>
    <submittedName>
        <fullName evidence="3">Nucleotide-binding universal stress UspA family protein</fullName>
    </submittedName>
</protein>
<organism evidence="3 4">
    <name type="scientific">Salinibacter ruber</name>
    <dbReference type="NCBI Taxonomy" id="146919"/>
    <lineage>
        <taxon>Bacteria</taxon>
        <taxon>Pseudomonadati</taxon>
        <taxon>Rhodothermota</taxon>
        <taxon>Rhodothermia</taxon>
        <taxon>Rhodothermales</taxon>
        <taxon>Salinibacteraceae</taxon>
        <taxon>Salinibacter</taxon>
    </lineage>
</organism>
<dbReference type="InterPro" id="IPR006016">
    <property type="entry name" value="UspA"/>
</dbReference>
<evidence type="ECO:0000256" key="1">
    <source>
        <dbReference type="ARBA" id="ARBA00008791"/>
    </source>
</evidence>
<dbReference type="SUPFAM" id="SSF52402">
    <property type="entry name" value="Adenine nucleotide alpha hydrolases-like"/>
    <property type="match status" value="1"/>
</dbReference>
<dbReference type="RefSeq" id="WP_119842470.1">
    <property type="nucleotide sequence ID" value="NZ_CP020719.1"/>
</dbReference>
<feature type="domain" description="UspA" evidence="2">
    <location>
        <begin position="1"/>
        <end position="139"/>
    </location>
</feature>
<dbReference type="PANTHER" id="PTHR46268">
    <property type="entry name" value="STRESS RESPONSE PROTEIN NHAX"/>
    <property type="match status" value="1"/>
</dbReference>
<dbReference type="PANTHER" id="PTHR46268:SF6">
    <property type="entry name" value="UNIVERSAL STRESS PROTEIN UP12"/>
    <property type="match status" value="1"/>
</dbReference>
<sequence length="140" mass="15499">MYDVLLIPVDLSSTNESVLDAARDLAAPDHTHVLLHHAIETLQDEAPGEMDDFYADLQQEAEKKLGAWTSDLAEDGFDVDFMITYGERGPEITRVAEEQDADLLVMRSHRVDRDDPDSPVGTVSHQVAVFAPCSVHLVRA</sequence>
<evidence type="ECO:0000313" key="4">
    <source>
        <dbReference type="Proteomes" id="UP001155040"/>
    </source>
</evidence>
<comment type="similarity">
    <text evidence="1">Belongs to the universal stress protein A family.</text>
</comment>
<reference evidence="3" key="1">
    <citation type="submission" date="2022-08" db="EMBL/GenBank/DDBJ databases">
        <title>Genomic Encyclopedia of Type Strains, Phase V (KMG-V): Genome sequencing to study the core and pangenomes of soil and plant-associated prokaryotes.</title>
        <authorList>
            <person name="Whitman W."/>
        </authorList>
    </citation>
    <scope>NUCLEOTIDE SEQUENCE</scope>
    <source>
        <strain evidence="3">SP3012</strain>
    </source>
</reference>
<dbReference type="Proteomes" id="UP001155040">
    <property type="component" value="Unassembled WGS sequence"/>
</dbReference>
<evidence type="ECO:0000313" key="3">
    <source>
        <dbReference type="EMBL" id="MCS4035897.1"/>
    </source>
</evidence>
<proteinExistence type="inferred from homology"/>
<comment type="caution">
    <text evidence="3">The sequence shown here is derived from an EMBL/GenBank/DDBJ whole genome shotgun (WGS) entry which is preliminary data.</text>
</comment>
<dbReference type="CDD" id="cd00293">
    <property type="entry name" value="USP-like"/>
    <property type="match status" value="1"/>
</dbReference>
<dbReference type="AlphaFoldDB" id="A0A9X2UJM1"/>